<comment type="caution">
    <text evidence="7">The sequence shown here is derived from an EMBL/GenBank/DDBJ whole genome shotgun (WGS) entry which is preliminary data.</text>
</comment>
<keyword evidence="4 5" id="KW-0472">Membrane</keyword>
<keyword evidence="8" id="KW-1185">Reference proteome</keyword>
<dbReference type="InterPro" id="IPR007829">
    <property type="entry name" value="TM2"/>
</dbReference>
<name>A0AAE4JII6_9EURY</name>
<dbReference type="EMBL" id="JAMQOM010000003">
    <property type="protein sequence ID" value="MDS0221329.1"/>
    <property type="molecule type" value="Genomic_DNA"/>
</dbReference>
<evidence type="ECO:0000313" key="7">
    <source>
        <dbReference type="EMBL" id="MDS0221329.1"/>
    </source>
</evidence>
<accession>A0AAE4JII6</accession>
<evidence type="ECO:0000256" key="5">
    <source>
        <dbReference type="SAM" id="Phobius"/>
    </source>
</evidence>
<proteinExistence type="predicted"/>
<feature type="domain" description="TM2" evidence="6">
    <location>
        <begin position="49"/>
        <end position="96"/>
    </location>
</feature>
<dbReference type="Pfam" id="PF05154">
    <property type="entry name" value="TM2"/>
    <property type="match status" value="1"/>
</dbReference>
<comment type="subcellular location">
    <subcellularLocation>
        <location evidence="1">Membrane</location>
        <topology evidence="1">Multi-pass membrane protein</topology>
    </subcellularLocation>
</comment>
<dbReference type="Proteomes" id="UP001253439">
    <property type="component" value="Unassembled WGS sequence"/>
</dbReference>
<gene>
    <name evidence="7" type="ORF">NDI54_08205</name>
</gene>
<evidence type="ECO:0000259" key="6">
    <source>
        <dbReference type="Pfam" id="PF05154"/>
    </source>
</evidence>
<evidence type="ECO:0000256" key="3">
    <source>
        <dbReference type="ARBA" id="ARBA00022989"/>
    </source>
</evidence>
<evidence type="ECO:0000313" key="8">
    <source>
        <dbReference type="Proteomes" id="UP001253439"/>
    </source>
</evidence>
<protein>
    <submittedName>
        <fullName evidence="7">NINE protein</fullName>
    </submittedName>
</protein>
<organism evidence="7 8">
    <name type="scientific">Haloarcula terrestris</name>
    <dbReference type="NCBI Taxonomy" id="2950533"/>
    <lineage>
        <taxon>Archaea</taxon>
        <taxon>Methanobacteriati</taxon>
        <taxon>Methanobacteriota</taxon>
        <taxon>Stenosarchaea group</taxon>
        <taxon>Halobacteria</taxon>
        <taxon>Halobacteriales</taxon>
        <taxon>Haloarculaceae</taxon>
        <taxon>Haloarcula</taxon>
    </lineage>
</organism>
<reference evidence="7 8" key="1">
    <citation type="submission" date="2022-06" db="EMBL/GenBank/DDBJ databases">
        <title>Haloarcula sp. a new haloarchaeum isolate from saline soil.</title>
        <authorList>
            <person name="Strakova D."/>
            <person name="Galisteo C."/>
            <person name="Sanchez-Porro C."/>
            <person name="Ventosa A."/>
        </authorList>
    </citation>
    <scope>NUCLEOTIDE SEQUENCE [LARGE SCALE GENOMIC DNA]</scope>
    <source>
        <strain evidence="7 8">S1AR25-5A</strain>
    </source>
</reference>
<evidence type="ECO:0000256" key="1">
    <source>
        <dbReference type="ARBA" id="ARBA00004141"/>
    </source>
</evidence>
<keyword evidence="2 5" id="KW-0812">Transmembrane</keyword>
<dbReference type="AlphaFoldDB" id="A0AAE4JII6"/>
<sequence length="111" mass="11715">MASQDQTKGADEQFCSSCGEVIKSEAEICPECGVSQSSGSTGSDAGPDRTTAGLLAILLGGLGVHKFYMGDTGMGILYLLFCWTFIPAIVGLIEGILYLTKSDEEFAQTYT</sequence>
<feature type="transmembrane region" description="Helical" evidence="5">
    <location>
        <begin position="76"/>
        <end position="99"/>
    </location>
</feature>
<dbReference type="RefSeq" id="WP_310895984.1">
    <property type="nucleotide sequence ID" value="NZ_JAMQOM010000003.1"/>
</dbReference>
<dbReference type="GO" id="GO:0016020">
    <property type="term" value="C:membrane"/>
    <property type="evidence" value="ECO:0007669"/>
    <property type="project" value="UniProtKB-SubCell"/>
</dbReference>
<keyword evidence="3 5" id="KW-1133">Transmembrane helix</keyword>
<evidence type="ECO:0000256" key="4">
    <source>
        <dbReference type="ARBA" id="ARBA00023136"/>
    </source>
</evidence>
<evidence type="ECO:0000256" key="2">
    <source>
        <dbReference type="ARBA" id="ARBA00022692"/>
    </source>
</evidence>